<proteinExistence type="predicted"/>
<feature type="domain" description="Integrase catalytic" evidence="1">
    <location>
        <begin position="104"/>
        <end position="179"/>
    </location>
</feature>
<dbReference type="EMBL" id="JAINUF010000016">
    <property type="protein sequence ID" value="KAJ8340629.1"/>
    <property type="molecule type" value="Genomic_DNA"/>
</dbReference>
<dbReference type="SUPFAM" id="SSF53098">
    <property type="entry name" value="Ribonuclease H-like"/>
    <property type="match status" value="1"/>
</dbReference>
<gene>
    <name evidence="2" type="ORF">SKAU_G00352620</name>
</gene>
<evidence type="ECO:0000313" key="3">
    <source>
        <dbReference type="Proteomes" id="UP001152622"/>
    </source>
</evidence>
<comment type="caution">
    <text evidence="2">The sequence shown here is derived from an EMBL/GenBank/DDBJ whole genome shotgun (WGS) entry which is preliminary data.</text>
</comment>
<evidence type="ECO:0000313" key="2">
    <source>
        <dbReference type="EMBL" id="KAJ8340629.1"/>
    </source>
</evidence>
<accession>A0A9Q1EKV0</accession>
<reference evidence="2" key="1">
    <citation type="journal article" date="2023" name="Science">
        <title>Genome structures resolve the early diversification of teleost fishes.</title>
        <authorList>
            <person name="Parey E."/>
            <person name="Louis A."/>
            <person name="Montfort J."/>
            <person name="Bouchez O."/>
            <person name="Roques C."/>
            <person name="Iampietro C."/>
            <person name="Lluch J."/>
            <person name="Castinel A."/>
            <person name="Donnadieu C."/>
            <person name="Desvignes T."/>
            <person name="Floi Bucao C."/>
            <person name="Jouanno E."/>
            <person name="Wen M."/>
            <person name="Mejri S."/>
            <person name="Dirks R."/>
            <person name="Jansen H."/>
            <person name="Henkel C."/>
            <person name="Chen W.J."/>
            <person name="Zahm M."/>
            <person name="Cabau C."/>
            <person name="Klopp C."/>
            <person name="Thompson A.W."/>
            <person name="Robinson-Rechavi M."/>
            <person name="Braasch I."/>
            <person name="Lecointre G."/>
            <person name="Bobe J."/>
            <person name="Postlethwait J.H."/>
            <person name="Berthelot C."/>
            <person name="Roest Crollius H."/>
            <person name="Guiguen Y."/>
        </authorList>
    </citation>
    <scope>NUCLEOTIDE SEQUENCE</scope>
    <source>
        <strain evidence="2">WJC10195</strain>
    </source>
</reference>
<dbReference type="InterPro" id="IPR012337">
    <property type="entry name" value="RNaseH-like_sf"/>
</dbReference>
<keyword evidence="3" id="KW-1185">Reference proteome</keyword>
<dbReference type="AlphaFoldDB" id="A0A9Q1EKV0"/>
<dbReference type="InterPro" id="IPR036397">
    <property type="entry name" value="RNaseH_sf"/>
</dbReference>
<name>A0A9Q1EKV0_SYNKA</name>
<organism evidence="2 3">
    <name type="scientific">Synaphobranchus kaupii</name>
    <name type="common">Kaup's arrowtooth eel</name>
    <dbReference type="NCBI Taxonomy" id="118154"/>
    <lineage>
        <taxon>Eukaryota</taxon>
        <taxon>Metazoa</taxon>
        <taxon>Chordata</taxon>
        <taxon>Craniata</taxon>
        <taxon>Vertebrata</taxon>
        <taxon>Euteleostomi</taxon>
        <taxon>Actinopterygii</taxon>
        <taxon>Neopterygii</taxon>
        <taxon>Teleostei</taxon>
        <taxon>Anguilliformes</taxon>
        <taxon>Synaphobranchidae</taxon>
        <taxon>Synaphobranchus</taxon>
    </lineage>
</organism>
<evidence type="ECO:0000259" key="1">
    <source>
        <dbReference type="PROSITE" id="PS50994"/>
    </source>
</evidence>
<dbReference type="PROSITE" id="PS50994">
    <property type="entry name" value="INTEGRASE"/>
    <property type="match status" value="1"/>
</dbReference>
<dbReference type="OrthoDB" id="8892477at2759"/>
<sequence>MQLLCDEARAAGSGGGTQVVATACTTPSVLEDLSPLQLQEAQKGDPELGHVVQWMHEGHLSSLRHNGIGEPVGLPNQCARVYRRRVHHQERTKLEHHSSSCAVVPEELHSNQGVITGGQVFTKVYRILYIRKPRTTPLHPQSNGLVERFNRTLATQLALLTSHHQRDWDLHLPQVLLDL</sequence>
<dbReference type="GO" id="GO:0015074">
    <property type="term" value="P:DNA integration"/>
    <property type="evidence" value="ECO:0007669"/>
    <property type="project" value="InterPro"/>
</dbReference>
<protein>
    <recommendedName>
        <fullName evidence="1">Integrase catalytic domain-containing protein</fullName>
    </recommendedName>
</protein>
<dbReference type="Proteomes" id="UP001152622">
    <property type="component" value="Chromosome 16"/>
</dbReference>
<dbReference type="InterPro" id="IPR001584">
    <property type="entry name" value="Integrase_cat-core"/>
</dbReference>
<dbReference type="Gene3D" id="3.30.420.10">
    <property type="entry name" value="Ribonuclease H-like superfamily/Ribonuclease H"/>
    <property type="match status" value="1"/>
</dbReference>
<dbReference type="GO" id="GO:0003676">
    <property type="term" value="F:nucleic acid binding"/>
    <property type="evidence" value="ECO:0007669"/>
    <property type="project" value="InterPro"/>
</dbReference>